<organism evidence="1 2">
    <name type="scientific">Panaeolus cyanescens</name>
    <dbReference type="NCBI Taxonomy" id="181874"/>
    <lineage>
        <taxon>Eukaryota</taxon>
        <taxon>Fungi</taxon>
        <taxon>Dikarya</taxon>
        <taxon>Basidiomycota</taxon>
        <taxon>Agaricomycotina</taxon>
        <taxon>Agaricomycetes</taxon>
        <taxon>Agaricomycetidae</taxon>
        <taxon>Agaricales</taxon>
        <taxon>Agaricineae</taxon>
        <taxon>Galeropsidaceae</taxon>
        <taxon>Panaeolus</taxon>
    </lineage>
</organism>
<dbReference type="Proteomes" id="UP000284842">
    <property type="component" value="Unassembled WGS sequence"/>
</dbReference>
<evidence type="ECO:0000313" key="2">
    <source>
        <dbReference type="Proteomes" id="UP000284842"/>
    </source>
</evidence>
<reference evidence="1 2" key="1">
    <citation type="journal article" date="2018" name="Evol. Lett.">
        <title>Horizontal gene cluster transfer increased hallucinogenic mushroom diversity.</title>
        <authorList>
            <person name="Reynolds H.T."/>
            <person name="Vijayakumar V."/>
            <person name="Gluck-Thaler E."/>
            <person name="Korotkin H.B."/>
            <person name="Matheny P.B."/>
            <person name="Slot J.C."/>
        </authorList>
    </citation>
    <scope>NUCLEOTIDE SEQUENCE [LARGE SCALE GENOMIC DNA]</scope>
    <source>
        <strain evidence="1 2">2629</strain>
    </source>
</reference>
<name>A0A409YVY8_9AGAR</name>
<keyword evidence="2" id="KW-1185">Reference proteome</keyword>
<dbReference type="AlphaFoldDB" id="A0A409YVY8"/>
<sequence length="167" mass="19074">MSSSMYNLNSQPFRPRKRTRQFPLTVANAESPTQITRDTFISFTYIRNAIEFGYMFVPNNQGELIKTPVPPYVRETGILPDGYGVEFLMDPYTVVVAFAEQDVTDIRQLSVQTIEAIRSKVCRPDNVRIVPKRLADQKLKILVQMIDENSEASRRMVHDANSNMVLG</sequence>
<dbReference type="OrthoDB" id="2899474at2759"/>
<gene>
    <name evidence="1" type="ORF">CVT24_010483</name>
</gene>
<comment type="caution">
    <text evidence="1">The sequence shown here is derived from an EMBL/GenBank/DDBJ whole genome shotgun (WGS) entry which is preliminary data.</text>
</comment>
<accession>A0A409YVY8</accession>
<dbReference type="InParanoid" id="A0A409YVY8"/>
<protein>
    <submittedName>
        <fullName evidence="1">Uncharacterized protein</fullName>
    </submittedName>
</protein>
<proteinExistence type="predicted"/>
<evidence type="ECO:0000313" key="1">
    <source>
        <dbReference type="EMBL" id="PPR07133.1"/>
    </source>
</evidence>
<dbReference type="EMBL" id="NHTK01000516">
    <property type="protein sequence ID" value="PPR07133.1"/>
    <property type="molecule type" value="Genomic_DNA"/>
</dbReference>